<organism evidence="1 2">
    <name type="scientific">Candidatus Fimimorpha faecalis</name>
    <dbReference type="NCBI Taxonomy" id="2840824"/>
    <lineage>
        <taxon>Bacteria</taxon>
        <taxon>Bacillati</taxon>
        <taxon>Bacillota</taxon>
        <taxon>Clostridia</taxon>
        <taxon>Eubacteriales</taxon>
        <taxon>Candidatus Fimimorpha</taxon>
    </lineage>
</organism>
<dbReference type="Proteomes" id="UP000824201">
    <property type="component" value="Unassembled WGS sequence"/>
</dbReference>
<reference evidence="1" key="2">
    <citation type="journal article" date="2021" name="PeerJ">
        <title>Extensive microbial diversity within the chicken gut microbiome revealed by metagenomics and culture.</title>
        <authorList>
            <person name="Gilroy R."/>
            <person name="Ravi A."/>
            <person name="Getino M."/>
            <person name="Pursley I."/>
            <person name="Horton D.L."/>
            <person name="Alikhan N.F."/>
            <person name="Baker D."/>
            <person name="Gharbi K."/>
            <person name="Hall N."/>
            <person name="Watson M."/>
            <person name="Adriaenssens E.M."/>
            <person name="Foster-Nyarko E."/>
            <person name="Jarju S."/>
            <person name="Secka A."/>
            <person name="Antonio M."/>
            <person name="Oren A."/>
            <person name="Chaudhuri R.R."/>
            <person name="La Ragione R."/>
            <person name="Hildebrand F."/>
            <person name="Pallen M.J."/>
        </authorList>
    </citation>
    <scope>NUCLEOTIDE SEQUENCE</scope>
    <source>
        <strain evidence="1">ChiW13-3771</strain>
    </source>
</reference>
<reference evidence="1" key="1">
    <citation type="submission" date="2020-10" db="EMBL/GenBank/DDBJ databases">
        <authorList>
            <person name="Gilroy R."/>
        </authorList>
    </citation>
    <scope>NUCLEOTIDE SEQUENCE</scope>
    <source>
        <strain evidence="1">ChiW13-3771</strain>
    </source>
</reference>
<comment type="caution">
    <text evidence="1">The sequence shown here is derived from an EMBL/GenBank/DDBJ whole genome shotgun (WGS) entry which is preliminary data.</text>
</comment>
<evidence type="ECO:0000313" key="1">
    <source>
        <dbReference type="EMBL" id="HIR89732.1"/>
    </source>
</evidence>
<sequence length="883" mass="105443">MSKPYIIENVSLQIEGTQSKIEEMKDFHKSYYGKEFFQAFQVVAEILKQNEKIFERYREDGYENAVKLTQSQIHNIVPFIGKRGTGKTSAMVSFAGALKDYYKKYGENKEDIFFTFSKSNDISFTCLDCIDSSLLENGEDIFKVILAQMYGDFLRINRENLEKRDDDQRRKIQKKFDKVYKSICQLEVKTPREDYWEESPIMSLKSLSSSLSIKMDFEELIQDYLKVVDKHRKEQNHFLVIVIDDLDLNIDSGFDMLEKIHRYMMVPNVIILLAIDYDQLKLLCERHFYKIVPFVEEKIKEKSQEVENLAKDFLDKALPCHMRIYMPNLAKCQGIKVKENGLDLKNAVFQEIYEKLGMRMDIKGEKRHFFEQNSLRSYVNFYLMLKTMGKLKDQNLAIEVENKEFFSTYERNYKLLMSDITTRMVDERLNTNSKKAFFKITESKLPRSCRNLFSHISKIIDDMKIKEKTQLNSLEKNLKSLADIVDEYEYSYGEIMRIIYCWGRCDEQSKEIIRCLLAFYSLEMTRLYYYYRYENKGTDNTENRTKIFREILNGSFAGSWANKMMPLMKKEGTERFFNVGDRQKVMMEQVFQIKLSPEMKEQIKVWKEESGSTKEDLKENIKKIFRSVLVLGMFFDQPYYKKQEQFRWDIQKTETSYNFSKLKKDFLAATQTDNIINIIKNREGIGIFNIMNFVSNAFQYEENIIPLMNSLYQCLFGNKNNEKLKEEIKQEFEDWAKYCGAFALPIYDMDVSYNLLKRVRQRMYGQSINARTEKEILKETIDIYNFMSEQLKENDEKYETGMVHWEKWQHKEENYSGYKISMKDAFEYCPYIKWITNRNEYLVNEFDDWFASMLKELTVRGSSECKEDEKTKENEIRWMGYDD</sequence>
<evidence type="ECO:0000313" key="2">
    <source>
        <dbReference type="Proteomes" id="UP000824201"/>
    </source>
</evidence>
<protein>
    <recommendedName>
        <fullName evidence="3">KAP NTPase domain-containing protein</fullName>
    </recommendedName>
</protein>
<proteinExistence type="predicted"/>
<accession>A0A9D1JE04</accession>
<name>A0A9D1JE04_9FIRM</name>
<dbReference type="EMBL" id="DVHN01000172">
    <property type="protein sequence ID" value="HIR89732.1"/>
    <property type="molecule type" value="Genomic_DNA"/>
</dbReference>
<dbReference type="AlphaFoldDB" id="A0A9D1JE04"/>
<gene>
    <name evidence="1" type="ORF">IAC96_12375</name>
</gene>
<dbReference type="InterPro" id="IPR027417">
    <property type="entry name" value="P-loop_NTPase"/>
</dbReference>
<dbReference type="SUPFAM" id="SSF52540">
    <property type="entry name" value="P-loop containing nucleoside triphosphate hydrolases"/>
    <property type="match status" value="1"/>
</dbReference>
<evidence type="ECO:0008006" key="3">
    <source>
        <dbReference type="Google" id="ProtNLM"/>
    </source>
</evidence>